<protein>
    <submittedName>
        <fullName evidence="1">SEC-C motif-containing protein</fullName>
    </submittedName>
</protein>
<dbReference type="RefSeq" id="WP_090870696.1">
    <property type="nucleotide sequence ID" value="NZ_FOHE01000012.1"/>
</dbReference>
<dbReference type="Proteomes" id="UP000198618">
    <property type="component" value="Unassembled WGS sequence"/>
</dbReference>
<dbReference type="InterPro" id="IPR004027">
    <property type="entry name" value="SEC_C_motif"/>
</dbReference>
<keyword evidence="2" id="KW-1185">Reference proteome</keyword>
<dbReference type="STRING" id="930131.SAMN05216389_11265"/>
<reference evidence="1 2" key="1">
    <citation type="submission" date="2016-10" db="EMBL/GenBank/DDBJ databases">
        <authorList>
            <person name="de Groot N.N."/>
        </authorList>
    </citation>
    <scope>NUCLEOTIDE SEQUENCE [LARGE SCALE GENOMIC DNA]</scope>
    <source>
        <strain evidence="1 2">IBRC-M 10780</strain>
    </source>
</reference>
<dbReference type="Gene3D" id="3.10.450.50">
    <property type="match status" value="1"/>
</dbReference>
<accession>A0A1I0ERL6</accession>
<dbReference type="Gene3D" id="1.25.10.10">
    <property type="entry name" value="Leucine-rich Repeat Variant"/>
    <property type="match status" value="1"/>
</dbReference>
<gene>
    <name evidence="1" type="ORF">SAMN05216389_11265</name>
</gene>
<evidence type="ECO:0000313" key="2">
    <source>
        <dbReference type="Proteomes" id="UP000198618"/>
    </source>
</evidence>
<dbReference type="InterPro" id="IPR011989">
    <property type="entry name" value="ARM-like"/>
</dbReference>
<organism evidence="1 2">
    <name type="scientific">Oceanobacillus limi</name>
    <dbReference type="NCBI Taxonomy" id="930131"/>
    <lineage>
        <taxon>Bacteria</taxon>
        <taxon>Bacillati</taxon>
        <taxon>Bacillota</taxon>
        <taxon>Bacilli</taxon>
        <taxon>Bacillales</taxon>
        <taxon>Bacillaceae</taxon>
        <taxon>Oceanobacillus</taxon>
    </lineage>
</organism>
<dbReference type="AlphaFoldDB" id="A0A1I0ERL6"/>
<sequence length="390" mass="45154">MTNSFLATVERYILSDDKFLRDFALRTLNNSHLGTEQTFLYALKAMDKLEPHPMTNSIIPRTKHMPVTENVLKEVIVRLNKKDNNLHWYSMILSRCDTDLIVKYQSELSPFVNNEALETIVSLYSMDTEQLFIEVGSIMNTLEEDEFNQHLYNFGKRIFKELIHRGEYDESNIWEIEAALKEEWDKNFLSYNSIYNVYLAGEINATSLIPQLTELLSRVNEDILLKEVTETLIKIGSTEVFPFIEKYITNQDTSILAIDILENIKHPIAEEMLLRYFDQSDNKNLKALLAEALCHQLSSKAIPKVAALIERGYDETLPNLTEPIYANCVINGIYHPKLEDWKKELYEKEAHWEARQKEIAIQDAKRVKLGRNDPCPCGSGKKFKKCCGKT</sequence>
<dbReference type="EMBL" id="FOHE01000012">
    <property type="protein sequence ID" value="SET47992.1"/>
    <property type="molecule type" value="Genomic_DNA"/>
</dbReference>
<dbReference type="Pfam" id="PF02810">
    <property type="entry name" value="SEC-C"/>
    <property type="match status" value="1"/>
</dbReference>
<proteinExistence type="predicted"/>
<dbReference type="SUPFAM" id="SSF103642">
    <property type="entry name" value="Sec-C motif"/>
    <property type="match status" value="1"/>
</dbReference>
<evidence type="ECO:0000313" key="1">
    <source>
        <dbReference type="EMBL" id="SET47992.1"/>
    </source>
</evidence>
<name>A0A1I0ERL6_9BACI</name>